<organism evidence="1">
    <name type="scientific">Arundo donax</name>
    <name type="common">Giant reed</name>
    <name type="synonym">Donax arundinaceus</name>
    <dbReference type="NCBI Taxonomy" id="35708"/>
    <lineage>
        <taxon>Eukaryota</taxon>
        <taxon>Viridiplantae</taxon>
        <taxon>Streptophyta</taxon>
        <taxon>Embryophyta</taxon>
        <taxon>Tracheophyta</taxon>
        <taxon>Spermatophyta</taxon>
        <taxon>Magnoliopsida</taxon>
        <taxon>Liliopsida</taxon>
        <taxon>Poales</taxon>
        <taxon>Poaceae</taxon>
        <taxon>PACMAD clade</taxon>
        <taxon>Arundinoideae</taxon>
        <taxon>Arundineae</taxon>
        <taxon>Arundo</taxon>
    </lineage>
</organism>
<reference evidence="1" key="1">
    <citation type="submission" date="2014-09" db="EMBL/GenBank/DDBJ databases">
        <authorList>
            <person name="Magalhaes I.L.F."/>
            <person name="Oliveira U."/>
            <person name="Santos F.R."/>
            <person name="Vidigal T.H.D.A."/>
            <person name="Brescovit A.D."/>
            <person name="Santos A.J."/>
        </authorList>
    </citation>
    <scope>NUCLEOTIDE SEQUENCE</scope>
    <source>
        <tissue evidence="1">Shoot tissue taken approximately 20 cm above the soil surface</tissue>
    </source>
</reference>
<name>A0A0A9DNF5_ARUDO</name>
<dbReference type="EMBL" id="GBRH01212583">
    <property type="protein sequence ID" value="JAD85312.1"/>
    <property type="molecule type" value="Transcribed_RNA"/>
</dbReference>
<dbReference type="AlphaFoldDB" id="A0A0A9DNF5"/>
<evidence type="ECO:0000313" key="1">
    <source>
        <dbReference type="EMBL" id="JAD85312.1"/>
    </source>
</evidence>
<sequence length="79" mass="8518">MIFSLLDGSAIKMDATALNKGTLHLSIRSLMVGALSKVILSSGKDALLQFCNIFLRILVTPIFQSNALPFGCSDNFTIN</sequence>
<proteinExistence type="predicted"/>
<accession>A0A0A9DNF5</accession>
<protein>
    <submittedName>
        <fullName evidence="1">Uncharacterized protein</fullName>
    </submittedName>
</protein>
<reference evidence="1" key="2">
    <citation type="journal article" date="2015" name="Data Brief">
        <title>Shoot transcriptome of the giant reed, Arundo donax.</title>
        <authorList>
            <person name="Barrero R.A."/>
            <person name="Guerrero F.D."/>
            <person name="Moolhuijzen P."/>
            <person name="Goolsby J.A."/>
            <person name="Tidwell J."/>
            <person name="Bellgard S.E."/>
            <person name="Bellgard M.I."/>
        </authorList>
    </citation>
    <scope>NUCLEOTIDE SEQUENCE</scope>
    <source>
        <tissue evidence="1">Shoot tissue taken approximately 20 cm above the soil surface</tissue>
    </source>
</reference>